<evidence type="ECO:0000313" key="3">
    <source>
        <dbReference type="Proteomes" id="UP001374579"/>
    </source>
</evidence>
<sequence length="214" mass="24308">MLVAWMSENKTTNWTASIKFVQFRKNTSHHAGIGRSPFKALFGTEAKIGLRSTTLPDGIIDLIETEEELQKALVEPNEDIDMPQAESQTLGPSLGAMPQVERQTPGPSSVHELQKALVEPNEDIDMPKLKVRRLGRLLVQCPKLKVRRLGLLLVQCPKLKDKRLGLLLVQCPKLKDRRLDHLLCMKLHYKNMIIPYKNRRREQGSANRNKQTGC</sequence>
<name>A0AAN9G8K0_9CAEN</name>
<dbReference type="EMBL" id="JBAMIC010000013">
    <property type="protein sequence ID" value="KAK7097805.1"/>
    <property type="molecule type" value="Genomic_DNA"/>
</dbReference>
<evidence type="ECO:0000313" key="2">
    <source>
        <dbReference type="EMBL" id="KAK7097805.1"/>
    </source>
</evidence>
<organism evidence="2 3">
    <name type="scientific">Littorina saxatilis</name>
    <dbReference type="NCBI Taxonomy" id="31220"/>
    <lineage>
        <taxon>Eukaryota</taxon>
        <taxon>Metazoa</taxon>
        <taxon>Spiralia</taxon>
        <taxon>Lophotrochozoa</taxon>
        <taxon>Mollusca</taxon>
        <taxon>Gastropoda</taxon>
        <taxon>Caenogastropoda</taxon>
        <taxon>Littorinimorpha</taxon>
        <taxon>Littorinoidea</taxon>
        <taxon>Littorinidae</taxon>
        <taxon>Littorina</taxon>
    </lineage>
</organism>
<accession>A0AAN9G8K0</accession>
<dbReference type="Proteomes" id="UP001374579">
    <property type="component" value="Unassembled WGS sequence"/>
</dbReference>
<dbReference type="AlphaFoldDB" id="A0AAN9G8K0"/>
<dbReference type="InterPro" id="IPR036397">
    <property type="entry name" value="RNaseH_sf"/>
</dbReference>
<evidence type="ECO:0000256" key="1">
    <source>
        <dbReference type="SAM" id="MobiDB-lite"/>
    </source>
</evidence>
<reference evidence="2 3" key="1">
    <citation type="submission" date="2024-02" db="EMBL/GenBank/DDBJ databases">
        <title>Chromosome-scale genome assembly of the rough periwinkle Littorina saxatilis.</title>
        <authorList>
            <person name="De Jode A."/>
            <person name="Faria R."/>
            <person name="Formenti G."/>
            <person name="Sims Y."/>
            <person name="Smith T.P."/>
            <person name="Tracey A."/>
            <person name="Wood J.M.D."/>
            <person name="Zagrodzka Z.B."/>
            <person name="Johannesson K."/>
            <person name="Butlin R.K."/>
            <person name="Leder E.H."/>
        </authorList>
    </citation>
    <scope>NUCLEOTIDE SEQUENCE [LARGE SCALE GENOMIC DNA]</scope>
    <source>
        <strain evidence="2">Snail1</strain>
        <tissue evidence="2">Muscle</tissue>
    </source>
</reference>
<dbReference type="Gene3D" id="3.30.420.10">
    <property type="entry name" value="Ribonuclease H-like superfamily/Ribonuclease H"/>
    <property type="match status" value="1"/>
</dbReference>
<dbReference type="GO" id="GO:0003676">
    <property type="term" value="F:nucleic acid binding"/>
    <property type="evidence" value="ECO:0007669"/>
    <property type="project" value="InterPro"/>
</dbReference>
<keyword evidence="3" id="KW-1185">Reference proteome</keyword>
<feature type="region of interest" description="Disordered" evidence="1">
    <location>
        <begin position="79"/>
        <end position="107"/>
    </location>
</feature>
<proteinExistence type="predicted"/>
<gene>
    <name evidence="2" type="ORF">V1264_004730</name>
</gene>
<comment type="caution">
    <text evidence="2">The sequence shown here is derived from an EMBL/GenBank/DDBJ whole genome shotgun (WGS) entry which is preliminary data.</text>
</comment>
<protein>
    <submittedName>
        <fullName evidence="2">Uncharacterized protein</fullName>
    </submittedName>
</protein>